<feature type="transmembrane region" description="Helical" evidence="7">
    <location>
        <begin position="295"/>
        <end position="314"/>
    </location>
</feature>
<dbReference type="SUPFAM" id="SSF161098">
    <property type="entry name" value="MetI-like"/>
    <property type="match status" value="1"/>
</dbReference>
<feature type="transmembrane region" description="Helical" evidence="7">
    <location>
        <begin position="138"/>
        <end position="159"/>
    </location>
</feature>
<dbReference type="InterPro" id="IPR035906">
    <property type="entry name" value="MetI-like_sf"/>
</dbReference>
<evidence type="ECO:0000259" key="8">
    <source>
        <dbReference type="PROSITE" id="PS50928"/>
    </source>
</evidence>
<evidence type="ECO:0000256" key="4">
    <source>
        <dbReference type="ARBA" id="ARBA00022692"/>
    </source>
</evidence>
<keyword evidence="6 7" id="KW-0472">Membrane</keyword>
<comment type="caution">
    <text evidence="9">The sequence shown here is derived from an EMBL/GenBank/DDBJ whole genome shotgun (WGS) entry which is preliminary data.</text>
</comment>
<comment type="subcellular location">
    <subcellularLocation>
        <location evidence="1 7">Cell membrane</location>
        <topology evidence="1 7">Multi-pass membrane protein</topology>
    </subcellularLocation>
</comment>
<evidence type="ECO:0000256" key="1">
    <source>
        <dbReference type="ARBA" id="ARBA00004651"/>
    </source>
</evidence>
<dbReference type="RefSeq" id="WP_167637432.1">
    <property type="nucleotide sequence ID" value="NZ_JAATOP010000003.1"/>
</dbReference>
<dbReference type="CDD" id="cd06261">
    <property type="entry name" value="TM_PBP2"/>
    <property type="match status" value="1"/>
</dbReference>
<feature type="transmembrane region" description="Helical" evidence="7">
    <location>
        <begin position="107"/>
        <end position="126"/>
    </location>
</feature>
<evidence type="ECO:0000256" key="7">
    <source>
        <dbReference type="RuleBase" id="RU363032"/>
    </source>
</evidence>
<feature type="transmembrane region" description="Helical" evidence="7">
    <location>
        <begin position="234"/>
        <end position="253"/>
    </location>
</feature>
<dbReference type="Proteomes" id="UP000709466">
    <property type="component" value="Unassembled WGS sequence"/>
</dbReference>
<organism evidence="9 10">
    <name type="scientific">Marivivens donghaensis</name>
    <dbReference type="NCBI Taxonomy" id="1699413"/>
    <lineage>
        <taxon>Bacteria</taxon>
        <taxon>Pseudomonadati</taxon>
        <taxon>Pseudomonadota</taxon>
        <taxon>Alphaproteobacteria</taxon>
        <taxon>Rhodobacterales</taxon>
        <taxon>Paracoccaceae</taxon>
        <taxon>Marivivens group</taxon>
        <taxon>Marivivens</taxon>
    </lineage>
</organism>
<keyword evidence="3" id="KW-1003">Cell membrane</keyword>
<feature type="transmembrane region" description="Helical" evidence="7">
    <location>
        <begin position="27"/>
        <end position="47"/>
    </location>
</feature>
<evidence type="ECO:0000256" key="2">
    <source>
        <dbReference type="ARBA" id="ARBA00022448"/>
    </source>
</evidence>
<evidence type="ECO:0000313" key="9">
    <source>
        <dbReference type="EMBL" id="NIY72046.1"/>
    </source>
</evidence>
<gene>
    <name evidence="9" type="ORF">HCZ30_06300</name>
</gene>
<evidence type="ECO:0000256" key="5">
    <source>
        <dbReference type="ARBA" id="ARBA00022989"/>
    </source>
</evidence>
<keyword evidence="5 7" id="KW-1133">Transmembrane helix</keyword>
<proteinExistence type="inferred from homology"/>
<sequence>MTHSSANSGSPTKGKSLNLQQKRVRSAYMFLTPMIIMLLVVAAWPLFRSISFSFTDASADTIFNGQSEWVGFENYLERRVRSNGDIRWRGVLADKDWWVAVWNTVRFSLISVSLETFFGLLVALVLNMEFKGRGLVRAAILIPWAIPTVVSARMWGWMLNDQFGIINHILLMLHLIDSPIAWTARPDTAMIAVLIVDVWKTTPFMALLILAGLQMIPRDMYEAAKIDGINPFKVFFRVTLPLLKPAILVAVIFRALDALRIFDLIYLLTPQSGSTMTMSVLSYREIQQFGDYGEGSAMSTLLFLIITTFVLLYIKLGKLNLGGEARQ</sequence>
<dbReference type="PANTHER" id="PTHR43005">
    <property type="entry name" value="BLR7065 PROTEIN"/>
    <property type="match status" value="1"/>
</dbReference>
<evidence type="ECO:0000313" key="10">
    <source>
        <dbReference type="Proteomes" id="UP000709466"/>
    </source>
</evidence>
<protein>
    <submittedName>
        <fullName evidence="9">Sugar ABC transporter permease</fullName>
    </submittedName>
</protein>
<name>A0ABX0VXQ6_9RHOB</name>
<dbReference type="InterPro" id="IPR000515">
    <property type="entry name" value="MetI-like"/>
</dbReference>
<dbReference type="Gene3D" id="1.10.3720.10">
    <property type="entry name" value="MetI-like"/>
    <property type="match status" value="1"/>
</dbReference>
<feature type="transmembrane region" description="Helical" evidence="7">
    <location>
        <begin position="191"/>
        <end position="214"/>
    </location>
</feature>
<keyword evidence="10" id="KW-1185">Reference proteome</keyword>
<evidence type="ECO:0000256" key="3">
    <source>
        <dbReference type="ARBA" id="ARBA00022475"/>
    </source>
</evidence>
<accession>A0ABX0VXQ6</accession>
<keyword evidence="2 7" id="KW-0813">Transport</keyword>
<dbReference type="PANTHER" id="PTHR43005:SF2">
    <property type="entry name" value="INTEGRAL MEMBRANE SUGAR TRANSPORT PROTEIN"/>
    <property type="match status" value="1"/>
</dbReference>
<evidence type="ECO:0000256" key="6">
    <source>
        <dbReference type="ARBA" id="ARBA00023136"/>
    </source>
</evidence>
<comment type="similarity">
    <text evidence="7">Belongs to the binding-protein-dependent transport system permease family.</text>
</comment>
<dbReference type="EMBL" id="JAATOP010000003">
    <property type="protein sequence ID" value="NIY72046.1"/>
    <property type="molecule type" value="Genomic_DNA"/>
</dbReference>
<feature type="domain" description="ABC transmembrane type-1" evidence="8">
    <location>
        <begin position="101"/>
        <end position="313"/>
    </location>
</feature>
<keyword evidence="4 7" id="KW-0812">Transmembrane</keyword>
<dbReference type="Pfam" id="PF00528">
    <property type="entry name" value="BPD_transp_1"/>
    <property type="match status" value="1"/>
</dbReference>
<reference evidence="9 10" key="1">
    <citation type="submission" date="2020-03" db="EMBL/GenBank/DDBJ databases">
        <title>Bacterial isolates of synthetic phycosphere.</title>
        <authorList>
            <person name="Fu H."/>
            <person name="Moran M.A."/>
        </authorList>
    </citation>
    <scope>NUCLEOTIDE SEQUENCE [LARGE SCALE GENOMIC DNA]</scope>
    <source>
        <strain evidence="9 10">HF1</strain>
    </source>
</reference>
<dbReference type="PROSITE" id="PS50928">
    <property type="entry name" value="ABC_TM1"/>
    <property type="match status" value="1"/>
</dbReference>